<evidence type="ECO:0000313" key="2">
    <source>
        <dbReference type="EMBL" id="GAD91698.1"/>
    </source>
</evidence>
<dbReference type="EMBL" id="BAUL01000003">
    <property type="protein sequence ID" value="GAD91698.1"/>
    <property type="molecule type" value="Genomic_DNA"/>
</dbReference>
<accession>V5FIY2</accession>
<keyword evidence="3" id="KW-1185">Reference proteome</keyword>
<organism evidence="2 3">
    <name type="scientific">Byssochlamys spectabilis (strain No. 5 / NBRC 109023)</name>
    <name type="common">Paecilomyces variotii</name>
    <dbReference type="NCBI Taxonomy" id="1356009"/>
    <lineage>
        <taxon>Eukaryota</taxon>
        <taxon>Fungi</taxon>
        <taxon>Dikarya</taxon>
        <taxon>Ascomycota</taxon>
        <taxon>Pezizomycotina</taxon>
        <taxon>Eurotiomycetes</taxon>
        <taxon>Eurotiomycetidae</taxon>
        <taxon>Eurotiales</taxon>
        <taxon>Thermoascaceae</taxon>
        <taxon>Paecilomyces</taxon>
    </lineage>
</organism>
<feature type="compositionally biased region" description="Basic and acidic residues" evidence="1">
    <location>
        <begin position="217"/>
        <end position="228"/>
    </location>
</feature>
<comment type="caution">
    <text evidence="2">The sequence shown here is derived from an EMBL/GenBank/DDBJ whole genome shotgun (WGS) entry which is preliminary data.</text>
</comment>
<dbReference type="Proteomes" id="UP000018001">
    <property type="component" value="Unassembled WGS sequence"/>
</dbReference>
<gene>
    <name evidence="2" type="ORF">PVAR5_0272</name>
</gene>
<dbReference type="HOGENOM" id="CLU_1094136_0_0_1"/>
<feature type="region of interest" description="Disordered" evidence="1">
    <location>
        <begin position="212"/>
        <end position="254"/>
    </location>
</feature>
<dbReference type="AlphaFoldDB" id="V5FIY2"/>
<protein>
    <submittedName>
        <fullName evidence="2">Uncharacterized protein</fullName>
    </submittedName>
</protein>
<evidence type="ECO:0000256" key="1">
    <source>
        <dbReference type="SAM" id="MobiDB-lite"/>
    </source>
</evidence>
<sequence>MAVRNSWKLPDPNALGGPTTNDPRPHRFHLPRAWRAVSPDQLTLLGIAHHIHAEKDAQTRGVRTSKVTSKSISQSSPWSCSIVHPLLHLPGHAAVRPSPTSAEPGWFDGRLWHSAVQTHGFRCHRQICPEAVCQNRPLPSTSRAQQGQLSFPNEEFMDLSDLSTCWLLSFPLLQIPASHTSVLRQLTIDLRQRASDHSAILAQVQKYRLNRSSRCSTGDRRRSQEHLPRIHPAPTTIESWRPRTRLGGSMARQA</sequence>
<proteinExistence type="predicted"/>
<name>V5FIY2_BYSSN</name>
<evidence type="ECO:0000313" key="3">
    <source>
        <dbReference type="Proteomes" id="UP000018001"/>
    </source>
</evidence>
<feature type="region of interest" description="Disordered" evidence="1">
    <location>
        <begin position="1"/>
        <end position="26"/>
    </location>
</feature>
<reference evidence="3" key="1">
    <citation type="journal article" date="2014" name="Genome Announc.">
        <title>Draft genome sequence of the formaldehyde-resistant fungus Byssochlamys spectabilis No. 5 (anamorph Paecilomyces variotii No. 5) (NBRC109023).</title>
        <authorList>
            <person name="Oka T."/>
            <person name="Ekino K."/>
            <person name="Fukuda K."/>
            <person name="Nomura Y."/>
        </authorList>
    </citation>
    <scope>NUCLEOTIDE SEQUENCE [LARGE SCALE GENOMIC DNA]</scope>
    <source>
        <strain evidence="3">No. 5 / NBRC 109023</strain>
    </source>
</reference>
<dbReference type="InParanoid" id="V5FIY2"/>